<proteinExistence type="predicted"/>
<dbReference type="RefSeq" id="WP_380966720.1">
    <property type="nucleotide sequence ID" value="NZ_JBHTCO010000017.1"/>
</dbReference>
<accession>A0ABW2PXN5</accession>
<name>A0ABW2PXN5_9BACL</name>
<gene>
    <name evidence="1" type="ORF">ACFQRG_13190</name>
</gene>
<dbReference type="Proteomes" id="UP001596505">
    <property type="component" value="Unassembled WGS sequence"/>
</dbReference>
<keyword evidence="2" id="KW-1185">Reference proteome</keyword>
<comment type="caution">
    <text evidence="1">The sequence shown here is derived from an EMBL/GenBank/DDBJ whole genome shotgun (WGS) entry which is preliminary data.</text>
</comment>
<sequence length="108" mass="12004">MSNRNNQNQGCMILNSNGEVLNCNDQMASNASTPVQLREGEIAVIFCTPIIGRPTRRLRDINLMRGQFARIRCGLNTLNVSCGRQVDRFPAETRTLSPGEFVVITCDC</sequence>
<protein>
    <submittedName>
        <fullName evidence="1">Uncharacterized protein</fullName>
    </submittedName>
</protein>
<evidence type="ECO:0000313" key="2">
    <source>
        <dbReference type="Proteomes" id="UP001596505"/>
    </source>
</evidence>
<evidence type="ECO:0000313" key="1">
    <source>
        <dbReference type="EMBL" id="MFC7393909.1"/>
    </source>
</evidence>
<reference evidence="2" key="1">
    <citation type="journal article" date="2019" name="Int. J. Syst. Evol. Microbiol.">
        <title>The Global Catalogue of Microorganisms (GCM) 10K type strain sequencing project: providing services to taxonomists for standard genome sequencing and annotation.</title>
        <authorList>
            <consortium name="The Broad Institute Genomics Platform"/>
            <consortium name="The Broad Institute Genome Sequencing Center for Infectious Disease"/>
            <person name="Wu L."/>
            <person name="Ma J."/>
        </authorList>
    </citation>
    <scope>NUCLEOTIDE SEQUENCE [LARGE SCALE GENOMIC DNA]</scope>
    <source>
        <strain evidence="2">CGMCC 1.16305</strain>
    </source>
</reference>
<dbReference type="EMBL" id="JBHTCO010000017">
    <property type="protein sequence ID" value="MFC7393909.1"/>
    <property type="molecule type" value="Genomic_DNA"/>
</dbReference>
<organism evidence="1 2">
    <name type="scientific">Scopulibacillus cellulosilyticus</name>
    <dbReference type="NCBI Taxonomy" id="2665665"/>
    <lineage>
        <taxon>Bacteria</taxon>
        <taxon>Bacillati</taxon>
        <taxon>Bacillota</taxon>
        <taxon>Bacilli</taxon>
        <taxon>Bacillales</taxon>
        <taxon>Sporolactobacillaceae</taxon>
        <taxon>Scopulibacillus</taxon>
    </lineage>
</organism>